<evidence type="ECO:0000313" key="2">
    <source>
        <dbReference type="EMBL" id="KAG7173163.1"/>
    </source>
</evidence>
<feature type="region of interest" description="Disordered" evidence="1">
    <location>
        <begin position="1"/>
        <end position="64"/>
    </location>
</feature>
<comment type="caution">
    <text evidence="2">The sequence shown here is derived from an EMBL/GenBank/DDBJ whole genome shotgun (WGS) entry which is preliminary data.</text>
</comment>
<proteinExistence type="predicted"/>
<organism evidence="2 3">
    <name type="scientific">Homarus americanus</name>
    <name type="common">American lobster</name>
    <dbReference type="NCBI Taxonomy" id="6706"/>
    <lineage>
        <taxon>Eukaryota</taxon>
        <taxon>Metazoa</taxon>
        <taxon>Ecdysozoa</taxon>
        <taxon>Arthropoda</taxon>
        <taxon>Crustacea</taxon>
        <taxon>Multicrustacea</taxon>
        <taxon>Malacostraca</taxon>
        <taxon>Eumalacostraca</taxon>
        <taxon>Eucarida</taxon>
        <taxon>Decapoda</taxon>
        <taxon>Pleocyemata</taxon>
        <taxon>Astacidea</taxon>
        <taxon>Nephropoidea</taxon>
        <taxon>Nephropidae</taxon>
        <taxon>Homarus</taxon>
    </lineage>
</organism>
<name>A0A8J5TJA4_HOMAM</name>
<feature type="compositionally biased region" description="Basic residues" evidence="1">
    <location>
        <begin position="1"/>
        <end position="11"/>
    </location>
</feature>
<sequence>MANSERRRHKLSTLITPLDNDGRTCSTKQHQQQQVQQVRRLTVASSASGDRTIKGVNDVNTLPG</sequence>
<evidence type="ECO:0000256" key="1">
    <source>
        <dbReference type="SAM" id="MobiDB-lite"/>
    </source>
</evidence>
<accession>A0A8J5TJA4</accession>
<dbReference type="AlphaFoldDB" id="A0A8J5TJA4"/>
<feature type="compositionally biased region" description="Low complexity" evidence="1">
    <location>
        <begin position="29"/>
        <end position="38"/>
    </location>
</feature>
<dbReference type="Proteomes" id="UP000747542">
    <property type="component" value="Unassembled WGS sequence"/>
</dbReference>
<reference evidence="2" key="1">
    <citation type="journal article" date="2021" name="Sci. Adv.">
        <title>The American lobster genome reveals insights on longevity, neural, and immune adaptations.</title>
        <authorList>
            <person name="Polinski J.M."/>
            <person name="Zimin A.V."/>
            <person name="Clark K.F."/>
            <person name="Kohn A.B."/>
            <person name="Sadowski N."/>
            <person name="Timp W."/>
            <person name="Ptitsyn A."/>
            <person name="Khanna P."/>
            <person name="Romanova D.Y."/>
            <person name="Williams P."/>
            <person name="Greenwood S.J."/>
            <person name="Moroz L.L."/>
            <person name="Walt D.R."/>
            <person name="Bodnar A.G."/>
        </authorList>
    </citation>
    <scope>NUCLEOTIDE SEQUENCE</scope>
    <source>
        <strain evidence="2">GMGI-L3</strain>
    </source>
</reference>
<evidence type="ECO:0000313" key="3">
    <source>
        <dbReference type="Proteomes" id="UP000747542"/>
    </source>
</evidence>
<gene>
    <name evidence="2" type="ORF">Hamer_G008697</name>
</gene>
<protein>
    <submittedName>
        <fullName evidence="2">Uncharacterized protein</fullName>
    </submittedName>
</protein>
<dbReference type="EMBL" id="JAHLQT010010178">
    <property type="protein sequence ID" value="KAG7173163.1"/>
    <property type="molecule type" value="Genomic_DNA"/>
</dbReference>
<keyword evidence="3" id="KW-1185">Reference proteome</keyword>